<dbReference type="NCBIfam" id="NF003806">
    <property type="entry name" value="PRK05395.1-3"/>
    <property type="match status" value="1"/>
</dbReference>
<gene>
    <name evidence="8 12" type="primary">aroQ</name>
    <name evidence="12" type="ORF">NCTC13093_01045</name>
</gene>
<protein>
    <recommendedName>
        <fullName evidence="6 8">3-dehydroquinate dehydratase</fullName>
        <shortName evidence="8">3-dehydroquinase</shortName>
        <ecNumber evidence="6 8">4.2.1.10</ecNumber>
    </recommendedName>
    <alternativeName>
        <fullName evidence="8">Type II DHQase</fullName>
    </alternativeName>
</protein>
<evidence type="ECO:0000313" key="13">
    <source>
        <dbReference type="Proteomes" id="UP000250086"/>
    </source>
</evidence>
<dbReference type="EC" id="4.2.1.10" evidence="6 8"/>
<dbReference type="PANTHER" id="PTHR21272">
    <property type="entry name" value="CATABOLIC 3-DEHYDROQUINASE"/>
    <property type="match status" value="1"/>
</dbReference>
<feature type="active site" description="Proton donor" evidence="8 9">
    <location>
        <position position="113"/>
    </location>
</feature>
<dbReference type="NCBIfam" id="NF003805">
    <property type="entry name" value="PRK05395.1-2"/>
    <property type="match status" value="1"/>
</dbReference>
<feature type="binding site" evidence="8 10">
    <location>
        <position position="93"/>
    </location>
    <ligand>
        <name>substrate</name>
    </ligand>
</feature>
<dbReference type="SUPFAM" id="SSF52304">
    <property type="entry name" value="Type II 3-dehydroquinate dehydratase"/>
    <property type="match status" value="1"/>
</dbReference>
<evidence type="ECO:0000256" key="6">
    <source>
        <dbReference type="ARBA" id="ARBA00012060"/>
    </source>
</evidence>
<evidence type="ECO:0000256" key="5">
    <source>
        <dbReference type="ARBA" id="ARBA00011193"/>
    </source>
</evidence>
<evidence type="ECO:0000256" key="3">
    <source>
        <dbReference type="ARBA" id="ARBA00004902"/>
    </source>
</evidence>
<dbReference type="GO" id="GO:0008652">
    <property type="term" value="P:amino acid biosynthetic process"/>
    <property type="evidence" value="ECO:0007669"/>
    <property type="project" value="UniProtKB-KW"/>
</dbReference>
<accession>A0A2X0WYX6</accession>
<dbReference type="AlphaFoldDB" id="A0A2X0WYX6"/>
<dbReference type="UniPathway" id="UPA00053">
    <property type="reaction ID" value="UER00086"/>
</dbReference>
<dbReference type="PANTHER" id="PTHR21272:SF3">
    <property type="entry name" value="CATABOLIC 3-DEHYDROQUINASE"/>
    <property type="match status" value="1"/>
</dbReference>
<comment type="function">
    <text evidence="2 8">Catalyzes a trans-dehydration via an enolate intermediate.</text>
</comment>
<dbReference type="PROSITE" id="PS01029">
    <property type="entry name" value="DEHYDROQUINASE_II"/>
    <property type="match status" value="1"/>
</dbReference>
<evidence type="ECO:0000256" key="1">
    <source>
        <dbReference type="ARBA" id="ARBA00001864"/>
    </source>
</evidence>
<dbReference type="OrthoDB" id="9790793at2"/>
<dbReference type="Pfam" id="PF01220">
    <property type="entry name" value="DHquinase_II"/>
    <property type="match status" value="1"/>
</dbReference>
<feature type="site" description="Transition state stabilizer" evidence="8 11">
    <location>
        <position position="31"/>
    </location>
</feature>
<evidence type="ECO:0000313" key="12">
    <source>
        <dbReference type="EMBL" id="SPT69666.1"/>
    </source>
</evidence>
<dbReference type="InterPro" id="IPR001874">
    <property type="entry name" value="DHquinase_II"/>
</dbReference>
<dbReference type="NCBIfam" id="TIGR01088">
    <property type="entry name" value="aroQ"/>
    <property type="match status" value="1"/>
</dbReference>
<dbReference type="GO" id="GO:0019631">
    <property type="term" value="P:quinate catabolic process"/>
    <property type="evidence" value="ECO:0007669"/>
    <property type="project" value="TreeGrafter"/>
</dbReference>
<keyword evidence="8" id="KW-0028">Amino-acid biosynthesis</keyword>
<dbReference type="InterPro" id="IPR036441">
    <property type="entry name" value="DHquinase_II_sf"/>
</dbReference>
<dbReference type="GO" id="GO:0009423">
    <property type="term" value="P:chorismate biosynthetic process"/>
    <property type="evidence" value="ECO:0007669"/>
    <property type="project" value="UniProtKB-UniRule"/>
</dbReference>
<keyword evidence="7 8" id="KW-0456">Lyase</keyword>
<evidence type="ECO:0000256" key="8">
    <source>
        <dbReference type="HAMAP-Rule" id="MF_00169"/>
    </source>
</evidence>
<organism evidence="12 13">
    <name type="scientific">Anaerobiospirillum thomasii</name>
    <dbReference type="NCBI Taxonomy" id="179995"/>
    <lineage>
        <taxon>Bacteria</taxon>
        <taxon>Pseudomonadati</taxon>
        <taxon>Pseudomonadota</taxon>
        <taxon>Gammaproteobacteria</taxon>
        <taxon>Aeromonadales</taxon>
        <taxon>Succinivibrionaceae</taxon>
        <taxon>Anaerobiospirillum</taxon>
    </lineage>
</organism>
<evidence type="ECO:0000256" key="2">
    <source>
        <dbReference type="ARBA" id="ARBA00003924"/>
    </source>
</evidence>
<dbReference type="CDD" id="cd00466">
    <property type="entry name" value="DHQase_II"/>
    <property type="match status" value="1"/>
</dbReference>
<comment type="catalytic activity">
    <reaction evidence="1 8">
        <text>3-dehydroquinate = 3-dehydroshikimate + H2O</text>
        <dbReference type="Rhea" id="RHEA:21096"/>
        <dbReference type="ChEBI" id="CHEBI:15377"/>
        <dbReference type="ChEBI" id="CHEBI:16630"/>
        <dbReference type="ChEBI" id="CHEBI:32364"/>
        <dbReference type="EC" id="4.2.1.10"/>
    </reaction>
</comment>
<proteinExistence type="inferred from homology"/>
<reference evidence="12 13" key="1">
    <citation type="submission" date="2018-06" db="EMBL/GenBank/DDBJ databases">
        <authorList>
            <consortium name="Pathogen Informatics"/>
            <person name="Doyle S."/>
        </authorList>
    </citation>
    <scope>NUCLEOTIDE SEQUENCE [LARGE SCALE GENOMIC DNA]</scope>
    <source>
        <strain evidence="12 13">NCTC13093</strain>
    </source>
</reference>
<dbReference type="NCBIfam" id="NF003804">
    <property type="entry name" value="PRK05395.1-1"/>
    <property type="match status" value="1"/>
</dbReference>
<dbReference type="InterPro" id="IPR018509">
    <property type="entry name" value="DHquinase_II_CS"/>
</dbReference>
<comment type="pathway">
    <text evidence="3 8">Metabolic intermediate biosynthesis; chorismate biosynthesis; chorismate from D-erythrose 4-phosphate and phosphoenolpyruvate: step 3/7.</text>
</comment>
<dbReference type="Proteomes" id="UP000250086">
    <property type="component" value="Unassembled WGS sequence"/>
</dbReference>
<evidence type="ECO:0000256" key="9">
    <source>
        <dbReference type="PIRSR" id="PIRSR001399-1"/>
    </source>
</evidence>
<dbReference type="GO" id="GO:0003855">
    <property type="term" value="F:3-dehydroquinate dehydratase activity"/>
    <property type="evidence" value="ECO:0007669"/>
    <property type="project" value="UniProtKB-UniRule"/>
</dbReference>
<evidence type="ECO:0000256" key="4">
    <source>
        <dbReference type="ARBA" id="ARBA00011037"/>
    </source>
</evidence>
<dbReference type="EMBL" id="UAPV01000001">
    <property type="protein sequence ID" value="SPT69666.1"/>
    <property type="molecule type" value="Genomic_DNA"/>
</dbReference>
<dbReference type="GO" id="GO:0009073">
    <property type="term" value="P:aromatic amino acid family biosynthetic process"/>
    <property type="evidence" value="ECO:0007669"/>
    <property type="project" value="UniProtKB-KW"/>
</dbReference>
<dbReference type="HAMAP" id="MF_00169">
    <property type="entry name" value="AroQ"/>
    <property type="match status" value="1"/>
</dbReference>
<feature type="binding site" evidence="8 10">
    <location>
        <position position="100"/>
    </location>
    <ligand>
        <name>substrate</name>
    </ligand>
</feature>
<dbReference type="PIRSF" id="PIRSF001399">
    <property type="entry name" value="DHquinase_II"/>
    <property type="match status" value="1"/>
</dbReference>
<feature type="binding site" evidence="8 10">
    <location>
        <position position="124"/>
    </location>
    <ligand>
        <name>substrate</name>
    </ligand>
</feature>
<feature type="binding site" evidence="8 10">
    <location>
        <begin position="114"/>
        <end position="115"/>
    </location>
    <ligand>
        <name>substrate</name>
    </ligand>
</feature>
<dbReference type="Gene3D" id="3.40.50.9100">
    <property type="entry name" value="Dehydroquinase, class II"/>
    <property type="match status" value="1"/>
</dbReference>
<evidence type="ECO:0000256" key="10">
    <source>
        <dbReference type="PIRSR" id="PIRSR001399-2"/>
    </source>
</evidence>
<evidence type="ECO:0000256" key="7">
    <source>
        <dbReference type="ARBA" id="ARBA00023239"/>
    </source>
</evidence>
<keyword evidence="8" id="KW-0057">Aromatic amino acid biosynthesis</keyword>
<comment type="subunit">
    <text evidence="5 8">Homododecamer.</text>
</comment>
<evidence type="ECO:0000256" key="11">
    <source>
        <dbReference type="PIRSR" id="PIRSR001399-3"/>
    </source>
</evidence>
<feature type="active site" description="Proton acceptor" evidence="8 9">
    <location>
        <position position="36"/>
    </location>
</feature>
<name>A0A2X0WYX6_9GAMM</name>
<comment type="similarity">
    <text evidence="4 8">Belongs to the type-II 3-dehydroquinase family.</text>
</comment>
<dbReference type="NCBIfam" id="NF003807">
    <property type="entry name" value="PRK05395.1-4"/>
    <property type="match status" value="1"/>
</dbReference>
<sequence>MSSSLLLGRQTLADNQILIINGPNLNLLGLREPEIYGHETLEDLRSMLDAKAVELSVQLEHFQSNHEGAIVDKIQSARGRVDFILINAGAFTHTSVAIRDALCGVDIPFFEIHISNVHARESFRHHSYLSDKAVGVIVGFKLDGYLYALTQAAKLVRRNVK</sequence>
<feature type="binding site" evidence="8 10">
    <location>
        <position position="87"/>
    </location>
    <ligand>
        <name>substrate</name>
    </ligand>
</feature>
<keyword evidence="13" id="KW-1185">Reference proteome</keyword>